<evidence type="ECO:0000256" key="3">
    <source>
        <dbReference type="ARBA" id="ARBA00011952"/>
    </source>
</evidence>
<evidence type="ECO:0000313" key="9">
    <source>
        <dbReference type="EMBL" id="RNI08040.1"/>
    </source>
</evidence>
<evidence type="ECO:0000256" key="2">
    <source>
        <dbReference type="ARBA" id="ARBA00006542"/>
    </source>
</evidence>
<evidence type="ECO:0000256" key="4">
    <source>
        <dbReference type="ARBA" id="ARBA00022432"/>
    </source>
</evidence>
<comment type="similarity">
    <text evidence="2">Belongs to the archaeal-type GPI family.</text>
</comment>
<dbReference type="OrthoDB" id="49661at2157"/>
<organism evidence="8 11">
    <name type="scientific">Methanohalophilus halophilus</name>
    <dbReference type="NCBI Taxonomy" id="2177"/>
    <lineage>
        <taxon>Archaea</taxon>
        <taxon>Methanobacteriati</taxon>
        <taxon>Methanobacteriota</taxon>
        <taxon>Stenosarchaea group</taxon>
        <taxon>Methanomicrobia</taxon>
        <taxon>Methanosarcinales</taxon>
        <taxon>Methanosarcinaceae</taxon>
        <taxon>Methanohalophilus</taxon>
    </lineage>
</organism>
<dbReference type="GO" id="GO:0004347">
    <property type="term" value="F:glucose-6-phosphate isomerase activity"/>
    <property type="evidence" value="ECO:0007669"/>
    <property type="project" value="UniProtKB-EC"/>
</dbReference>
<dbReference type="EMBL" id="CP017921">
    <property type="protein sequence ID" value="APH38845.1"/>
    <property type="molecule type" value="Genomic_DNA"/>
</dbReference>
<evidence type="ECO:0000256" key="1">
    <source>
        <dbReference type="ARBA" id="ARBA00004926"/>
    </source>
</evidence>
<dbReference type="InterPro" id="IPR010551">
    <property type="entry name" value="G6P_isomerase_prok"/>
</dbReference>
<proteinExistence type="inferred from homology"/>
<reference evidence="10 12" key="2">
    <citation type="submission" date="2016-10" db="EMBL/GenBank/DDBJ databases">
        <authorList>
            <person name="de Groot N.N."/>
        </authorList>
    </citation>
    <scope>NUCLEOTIDE SEQUENCE [LARGE SCALE GENOMIC DNA]</scope>
    <source>
        <strain evidence="10 12">Z-7982</strain>
    </source>
</reference>
<evidence type="ECO:0000256" key="5">
    <source>
        <dbReference type="ARBA" id="ARBA00023152"/>
    </source>
</evidence>
<reference evidence="8 11" key="1">
    <citation type="submission" date="2016-10" db="EMBL/GenBank/DDBJ databases">
        <title>Methanohalophilus halophilus.</title>
        <authorList>
            <person name="L'haridon S."/>
        </authorList>
    </citation>
    <scope>NUCLEOTIDE SEQUENCE [LARGE SCALE GENOMIC DNA]</scope>
    <source>
        <strain evidence="8 11">Z-7982</strain>
    </source>
</reference>
<dbReference type="GeneID" id="30583025"/>
<dbReference type="SUPFAM" id="SSF51182">
    <property type="entry name" value="RmlC-like cupins"/>
    <property type="match status" value="1"/>
</dbReference>
<accession>A0A1L3Q1W1</accession>
<dbReference type="CDD" id="cd02218">
    <property type="entry name" value="cupin_PGI"/>
    <property type="match status" value="1"/>
</dbReference>
<keyword evidence="8" id="KW-0413">Isomerase</keyword>
<dbReference type="Pfam" id="PF06560">
    <property type="entry name" value="GPI"/>
    <property type="match status" value="1"/>
</dbReference>
<evidence type="ECO:0000313" key="13">
    <source>
        <dbReference type="Proteomes" id="UP000267921"/>
    </source>
</evidence>
<name>A0A1L3Q1W1_9EURY</name>
<dbReference type="AlphaFoldDB" id="A0A1L3Q1W1"/>
<reference evidence="9 13" key="3">
    <citation type="submission" date="2018-10" db="EMBL/GenBank/DDBJ databases">
        <title>Cultivation of a novel Methanohalophilus strain from Kebrit Deep of the Red Sea and a genomic comparison of members of the genus Methanohalophilus.</title>
        <authorList>
            <person name="Guan Y."/>
            <person name="Ngugi D.K."/>
            <person name="Stingl U."/>
        </authorList>
    </citation>
    <scope>NUCLEOTIDE SEQUENCE [LARGE SCALE GENOMIC DNA]</scope>
    <source>
        <strain evidence="9 13">DSM 3094</strain>
    </source>
</reference>
<dbReference type="GO" id="GO:0006094">
    <property type="term" value="P:gluconeogenesis"/>
    <property type="evidence" value="ECO:0007669"/>
    <property type="project" value="UniProtKB-KW"/>
</dbReference>
<dbReference type="STRING" id="2177.BHR79_04635"/>
<evidence type="ECO:0000313" key="10">
    <source>
        <dbReference type="EMBL" id="SDW70016.1"/>
    </source>
</evidence>
<feature type="domain" description="Glucose-6-phosphate isomerase prokaryote" evidence="7">
    <location>
        <begin position="20"/>
        <end position="184"/>
    </location>
</feature>
<dbReference type="EC" id="5.3.1.9" evidence="3"/>
<comment type="pathway">
    <text evidence="1">Carbohydrate degradation; glycolysis; D-glyceraldehyde 3-phosphate and glycerone phosphate from D-glucose: step 2/4.</text>
</comment>
<evidence type="ECO:0000313" key="8">
    <source>
        <dbReference type="EMBL" id="APH38845.1"/>
    </source>
</evidence>
<dbReference type="Gene3D" id="2.60.120.10">
    <property type="entry name" value="Jelly Rolls"/>
    <property type="match status" value="1"/>
</dbReference>
<dbReference type="EMBL" id="FNMU01000004">
    <property type="protein sequence ID" value="SDW70016.1"/>
    <property type="molecule type" value="Genomic_DNA"/>
</dbReference>
<protein>
    <recommendedName>
        <fullName evidence="3">glucose-6-phosphate isomerase</fullName>
        <ecNumber evidence="3">5.3.1.9</ecNumber>
    </recommendedName>
</protein>
<keyword evidence="11" id="KW-1185">Reference proteome</keyword>
<evidence type="ECO:0000313" key="11">
    <source>
        <dbReference type="Proteomes" id="UP000186879"/>
    </source>
</evidence>
<dbReference type="EMBL" id="RJJG01000006">
    <property type="protein sequence ID" value="RNI08040.1"/>
    <property type="molecule type" value="Genomic_DNA"/>
</dbReference>
<dbReference type="Proteomes" id="UP000198669">
    <property type="component" value="Unassembled WGS sequence"/>
</dbReference>
<evidence type="ECO:0000313" key="12">
    <source>
        <dbReference type="Proteomes" id="UP000198669"/>
    </source>
</evidence>
<dbReference type="Proteomes" id="UP000186879">
    <property type="component" value="Chromosome"/>
</dbReference>
<dbReference type="UniPathway" id="UPA00109">
    <property type="reaction ID" value="UER00181"/>
</dbReference>
<comment type="catalytic activity">
    <reaction evidence="6">
        <text>alpha-D-glucose 6-phosphate = beta-D-fructose 6-phosphate</text>
        <dbReference type="Rhea" id="RHEA:11816"/>
        <dbReference type="ChEBI" id="CHEBI:57634"/>
        <dbReference type="ChEBI" id="CHEBI:58225"/>
        <dbReference type="EC" id="5.3.1.9"/>
    </reaction>
</comment>
<dbReference type="InterPro" id="IPR014710">
    <property type="entry name" value="RmlC-like_jellyroll"/>
</dbReference>
<dbReference type="InterPro" id="IPR011051">
    <property type="entry name" value="RmlC_Cupin_sf"/>
</dbReference>
<dbReference type="Proteomes" id="UP000267921">
    <property type="component" value="Unassembled WGS sequence"/>
</dbReference>
<dbReference type="GO" id="GO:0005737">
    <property type="term" value="C:cytoplasm"/>
    <property type="evidence" value="ECO:0007669"/>
    <property type="project" value="InterPro"/>
</dbReference>
<evidence type="ECO:0000256" key="6">
    <source>
        <dbReference type="ARBA" id="ARBA00029321"/>
    </source>
</evidence>
<sequence length="243" mass="27828">MSNEIIFGGVERVPDVRMLYDMAEVVYDKKWLEGRENKELYYMYRDLSKNPGDLDKIKSHNLRYDITIIPPAMLGVEYVKTAGHYHPQVPGSNLSYAEVYQVHEGTATYLLQKVSDDRVEDVVVVKASAMDVVVVPPGYGHITINASDSTLKMANWVCRDFSSVYEPVRNKRGGAYYLLEDGFIQNSAYSQVPEIRHVKPMDVPEFGLFRGEDMYGLVEDLSRLEFLTMPEKYTDIFSQIINE</sequence>
<dbReference type="RefSeq" id="WP_072561291.1">
    <property type="nucleotide sequence ID" value="NZ_CP017921.1"/>
</dbReference>
<gene>
    <name evidence="8" type="ORF">BHR79_04635</name>
    <name evidence="9" type="ORF">EFE40_08810</name>
    <name evidence="10" type="ORF">SAMN04515625_1445</name>
</gene>
<dbReference type="KEGG" id="mhaz:BHR79_04635"/>
<evidence type="ECO:0000259" key="7">
    <source>
        <dbReference type="Pfam" id="PF06560"/>
    </source>
</evidence>
<dbReference type="GO" id="GO:0006096">
    <property type="term" value="P:glycolytic process"/>
    <property type="evidence" value="ECO:0007669"/>
    <property type="project" value="UniProtKB-UniPathway"/>
</dbReference>
<keyword evidence="4" id="KW-0312">Gluconeogenesis</keyword>
<keyword evidence="5" id="KW-0324">Glycolysis</keyword>